<dbReference type="GO" id="GO:0016987">
    <property type="term" value="F:sigma factor activity"/>
    <property type="evidence" value="ECO:0007669"/>
    <property type="project" value="UniProtKB-KW"/>
</dbReference>
<dbReference type="Proteomes" id="UP000184517">
    <property type="component" value="Unassembled WGS sequence"/>
</dbReference>
<keyword evidence="4" id="KW-0804">Transcription</keyword>
<protein>
    <submittedName>
        <fullName evidence="7">RNA polymerase sigma-70 factor, ECF subfamily</fullName>
    </submittedName>
</protein>
<dbReference type="GO" id="GO:0003677">
    <property type="term" value="F:DNA binding"/>
    <property type="evidence" value="ECO:0007669"/>
    <property type="project" value="InterPro"/>
</dbReference>
<dbReference type="InterPro" id="IPR013325">
    <property type="entry name" value="RNA_pol_sigma_r2"/>
</dbReference>
<accession>A0A1M4YS84</accession>
<dbReference type="EMBL" id="FQVF01000005">
    <property type="protein sequence ID" value="SHF08655.1"/>
    <property type="molecule type" value="Genomic_DNA"/>
</dbReference>
<keyword evidence="2" id="KW-0805">Transcription regulation</keyword>
<organism evidence="7 8">
    <name type="scientific">Marinomonas polaris DSM 16579</name>
    <dbReference type="NCBI Taxonomy" id="1122206"/>
    <lineage>
        <taxon>Bacteria</taxon>
        <taxon>Pseudomonadati</taxon>
        <taxon>Pseudomonadota</taxon>
        <taxon>Gammaproteobacteria</taxon>
        <taxon>Oceanospirillales</taxon>
        <taxon>Oceanospirillaceae</taxon>
        <taxon>Marinomonas</taxon>
    </lineage>
</organism>
<comment type="similarity">
    <text evidence="1">Belongs to the sigma-70 factor family. ECF subfamily.</text>
</comment>
<dbReference type="InterPro" id="IPR007627">
    <property type="entry name" value="RNA_pol_sigma70_r2"/>
</dbReference>
<dbReference type="AlphaFoldDB" id="A0A1M4YS84"/>
<gene>
    <name evidence="7" type="ORF">SAMN02745753_01302</name>
</gene>
<dbReference type="InterPro" id="IPR013324">
    <property type="entry name" value="RNA_pol_sigma_r3/r4-like"/>
</dbReference>
<name>A0A1M4YS84_9GAMM</name>
<dbReference type="PANTHER" id="PTHR43133:SF63">
    <property type="entry name" value="RNA POLYMERASE SIGMA FACTOR FECI-RELATED"/>
    <property type="match status" value="1"/>
</dbReference>
<dbReference type="Gene3D" id="1.10.1740.10">
    <property type="match status" value="1"/>
</dbReference>
<dbReference type="STRING" id="1122206.SAMN02745753_01302"/>
<dbReference type="SUPFAM" id="SSF88946">
    <property type="entry name" value="Sigma2 domain of RNA polymerase sigma factors"/>
    <property type="match status" value="1"/>
</dbReference>
<evidence type="ECO:0000256" key="1">
    <source>
        <dbReference type="ARBA" id="ARBA00010641"/>
    </source>
</evidence>
<dbReference type="PANTHER" id="PTHR43133">
    <property type="entry name" value="RNA POLYMERASE ECF-TYPE SIGMA FACTO"/>
    <property type="match status" value="1"/>
</dbReference>
<dbReference type="RefSeq" id="WP_072838907.1">
    <property type="nucleotide sequence ID" value="NZ_FQVF01000005.1"/>
</dbReference>
<keyword evidence="3" id="KW-0731">Sigma factor</keyword>
<evidence type="ECO:0000259" key="6">
    <source>
        <dbReference type="Pfam" id="PF08281"/>
    </source>
</evidence>
<evidence type="ECO:0000256" key="2">
    <source>
        <dbReference type="ARBA" id="ARBA00023015"/>
    </source>
</evidence>
<dbReference type="Gene3D" id="1.10.10.10">
    <property type="entry name" value="Winged helix-like DNA-binding domain superfamily/Winged helix DNA-binding domain"/>
    <property type="match status" value="1"/>
</dbReference>
<dbReference type="InterPro" id="IPR039425">
    <property type="entry name" value="RNA_pol_sigma-70-like"/>
</dbReference>
<dbReference type="Pfam" id="PF08281">
    <property type="entry name" value="Sigma70_r4_2"/>
    <property type="match status" value="1"/>
</dbReference>
<dbReference type="GO" id="GO:0006352">
    <property type="term" value="P:DNA-templated transcription initiation"/>
    <property type="evidence" value="ECO:0007669"/>
    <property type="project" value="InterPro"/>
</dbReference>
<dbReference type="NCBIfam" id="TIGR02937">
    <property type="entry name" value="sigma70-ECF"/>
    <property type="match status" value="1"/>
</dbReference>
<keyword evidence="8" id="KW-1185">Reference proteome</keyword>
<dbReference type="InterPro" id="IPR036388">
    <property type="entry name" value="WH-like_DNA-bd_sf"/>
</dbReference>
<dbReference type="SUPFAM" id="SSF88659">
    <property type="entry name" value="Sigma3 and sigma4 domains of RNA polymerase sigma factors"/>
    <property type="match status" value="1"/>
</dbReference>
<proteinExistence type="inferred from homology"/>
<evidence type="ECO:0000256" key="4">
    <source>
        <dbReference type="ARBA" id="ARBA00023163"/>
    </source>
</evidence>
<evidence type="ECO:0000256" key="3">
    <source>
        <dbReference type="ARBA" id="ARBA00023082"/>
    </source>
</evidence>
<sequence>MPHNADPRVQQSAMHALYSDNHHWLYTWIRKRLDNHFDAADLTQDTFLRIHARQDVDTITQPRAYLMTVAKGIVSHFYRRKSLEDTYLEYIALFPDPVTSSQEQQQIILQTLEQIDALLNELPRHVKTVFLMSQIEGKKYQTIANELGMSLISVKRHMKQAYVQCLTLMEEDFFE</sequence>
<dbReference type="InterPro" id="IPR014284">
    <property type="entry name" value="RNA_pol_sigma-70_dom"/>
</dbReference>
<dbReference type="Pfam" id="PF04542">
    <property type="entry name" value="Sigma70_r2"/>
    <property type="match status" value="1"/>
</dbReference>
<evidence type="ECO:0000313" key="7">
    <source>
        <dbReference type="EMBL" id="SHF08655.1"/>
    </source>
</evidence>
<reference evidence="8" key="1">
    <citation type="submission" date="2016-11" db="EMBL/GenBank/DDBJ databases">
        <authorList>
            <person name="Varghese N."/>
            <person name="Submissions S."/>
        </authorList>
    </citation>
    <scope>NUCLEOTIDE SEQUENCE [LARGE SCALE GENOMIC DNA]</scope>
    <source>
        <strain evidence="8">DSM 16579</strain>
    </source>
</reference>
<dbReference type="InterPro" id="IPR013249">
    <property type="entry name" value="RNA_pol_sigma70_r4_t2"/>
</dbReference>
<feature type="domain" description="RNA polymerase sigma factor 70 region 4 type 2" evidence="6">
    <location>
        <begin position="113"/>
        <end position="165"/>
    </location>
</feature>
<evidence type="ECO:0000259" key="5">
    <source>
        <dbReference type="Pfam" id="PF04542"/>
    </source>
</evidence>
<dbReference type="OrthoDB" id="9797134at2"/>
<feature type="domain" description="RNA polymerase sigma-70 region 2" evidence="5">
    <location>
        <begin position="17"/>
        <end position="82"/>
    </location>
</feature>
<evidence type="ECO:0000313" key="8">
    <source>
        <dbReference type="Proteomes" id="UP000184517"/>
    </source>
</evidence>